<dbReference type="Gene3D" id="3.40.50.1110">
    <property type="entry name" value="SGNH hydrolase"/>
    <property type="match status" value="1"/>
</dbReference>
<organism evidence="2 3">
    <name type="scientific">Lactuca virosa</name>
    <dbReference type="NCBI Taxonomy" id="75947"/>
    <lineage>
        <taxon>Eukaryota</taxon>
        <taxon>Viridiplantae</taxon>
        <taxon>Streptophyta</taxon>
        <taxon>Embryophyta</taxon>
        <taxon>Tracheophyta</taxon>
        <taxon>Spermatophyta</taxon>
        <taxon>Magnoliopsida</taxon>
        <taxon>eudicotyledons</taxon>
        <taxon>Gunneridae</taxon>
        <taxon>Pentapetalae</taxon>
        <taxon>asterids</taxon>
        <taxon>campanulids</taxon>
        <taxon>Asterales</taxon>
        <taxon>Asteraceae</taxon>
        <taxon>Cichorioideae</taxon>
        <taxon>Cichorieae</taxon>
        <taxon>Lactucinae</taxon>
        <taxon>Lactuca</taxon>
    </lineage>
</organism>
<dbReference type="InterPro" id="IPR035669">
    <property type="entry name" value="SGNH_plant_lipase-like"/>
</dbReference>
<proteinExistence type="inferred from homology"/>
<dbReference type="SUPFAM" id="SSF52266">
    <property type="entry name" value="SGNH hydrolase"/>
    <property type="match status" value="1"/>
</dbReference>
<evidence type="ECO:0000313" key="3">
    <source>
        <dbReference type="Proteomes" id="UP001157418"/>
    </source>
</evidence>
<dbReference type="PANTHER" id="PTHR45642">
    <property type="entry name" value="GDSL ESTERASE/LIPASE EXL3"/>
    <property type="match status" value="1"/>
</dbReference>
<dbReference type="PANTHER" id="PTHR45642:SF30">
    <property type="entry name" value="SGNH HYDROLASE-TYPE ESTERASE DOMAIN-CONTAINING PROTEIN"/>
    <property type="match status" value="1"/>
</dbReference>
<comment type="caution">
    <text evidence="2">The sequence shown here is derived from an EMBL/GenBank/DDBJ whole genome shotgun (WGS) entry which is preliminary data.</text>
</comment>
<evidence type="ECO:0000313" key="2">
    <source>
        <dbReference type="EMBL" id="CAH1446999.1"/>
    </source>
</evidence>
<sequence>MRGNHMAVATLQRSQEQIRSGQTLQSPCPCGTSPIALGYKLLKLPTFLSFFKGFHRIIQQFPFSFLGRKPKAKQGTASTADGNNNYITTPIKANHYPYGKDFPGRIPTGRFSNGKLAVDLLASLLGVKQTIPPFLQPDIPANELRTGVCFASAGTGYDNLTADITRVLPLSQQLIYFKNYSERLKKIFGEEEAERIINHALVSVSAGTNDFIFNFYDIPTRRTVFDINNYQEFIIEMLHNFIKELYKLGSRTLVITGLPPIGCLPIQITSKFHRRFGRTCVEEQNVEAQAYNKKLLQFLPRIQASLKGSRIVYADVYNPLMDIINNPEKYGFRETMIGCCGTGLVEAGPICTPVTPLCQNSSEYLFFDSIHPSEKAYGYVTECIKKQILDKL</sequence>
<gene>
    <name evidence="2" type="ORF">LVIROSA_LOCUS32646</name>
</gene>
<accession>A0AAU9P9Z4</accession>
<protein>
    <submittedName>
        <fullName evidence="2">Uncharacterized protein</fullName>
    </submittedName>
</protein>
<dbReference type="GO" id="GO:0016788">
    <property type="term" value="F:hydrolase activity, acting on ester bonds"/>
    <property type="evidence" value="ECO:0007669"/>
    <property type="project" value="InterPro"/>
</dbReference>
<dbReference type="CDD" id="cd01837">
    <property type="entry name" value="SGNH_plant_lipase_like"/>
    <property type="match status" value="1"/>
</dbReference>
<dbReference type="Proteomes" id="UP001157418">
    <property type="component" value="Unassembled WGS sequence"/>
</dbReference>
<reference evidence="2 3" key="1">
    <citation type="submission" date="2022-01" db="EMBL/GenBank/DDBJ databases">
        <authorList>
            <person name="Xiong W."/>
            <person name="Schranz E."/>
        </authorList>
    </citation>
    <scope>NUCLEOTIDE SEQUENCE [LARGE SCALE GENOMIC DNA]</scope>
</reference>
<dbReference type="AlphaFoldDB" id="A0AAU9P9Z4"/>
<dbReference type="EMBL" id="CAKMRJ010005523">
    <property type="protein sequence ID" value="CAH1446999.1"/>
    <property type="molecule type" value="Genomic_DNA"/>
</dbReference>
<evidence type="ECO:0000256" key="1">
    <source>
        <dbReference type="ARBA" id="ARBA00008668"/>
    </source>
</evidence>
<name>A0AAU9P9Z4_9ASTR</name>
<dbReference type="InterPro" id="IPR001087">
    <property type="entry name" value="GDSL"/>
</dbReference>
<dbReference type="InterPro" id="IPR050592">
    <property type="entry name" value="GDSL_lipolytic_enzyme"/>
</dbReference>
<dbReference type="InterPro" id="IPR036514">
    <property type="entry name" value="SGNH_hydro_sf"/>
</dbReference>
<keyword evidence="3" id="KW-1185">Reference proteome</keyword>
<comment type="similarity">
    <text evidence="1">Belongs to the 'GDSL' lipolytic enzyme family.</text>
</comment>
<dbReference type="Pfam" id="PF00657">
    <property type="entry name" value="Lipase_GDSL"/>
    <property type="match status" value="1"/>
</dbReference>